<gene>
    <name evidence="1" type="ORF">UCREL1_2166</name>
</gene>
<evidence type="ECO:0000313" key="1">
    <source>
        <dbReference type="EMBL" id="EMR70796.1"/>
    </source>
</evidence>
<keyword evidence="2" id="KW-1185">Reference proteome</keyword>
<accession>M7TLH6</accession>
<sequence length="85" mass="9516">MSVPENAVRDYDAVKAAQAHMVDLYNNGTPFYTKALLAEIVERFDRYQAMLPADKIIVVTDIIGRDVRLIVVKPKVSQDAGQPVR</sequence>
<dbReference type="EMBL" id="KB705780">
    <property type="protein sequence ID" value="EMR70796.1"/>
    <property type="molecule type" value="Genomic_DNA"/>
</dbReference>
<name>M7TLH6_EUTLA</name>
<dbReference type="HOGENOM" id="CLU_2512640_0_0_1"/>
<dbReference type="KEGG" id="ela:UCREL1_2166"/>
<protein>
    <submittedName>
        <fullName evidence="1">Uncharacterized protein</fullName>
    </submittedName>
</protein>
<dbReference type="AlphaFoldDB" id="M7TLH6"/>
<organism evidence="1 2">
    <name type="scientific">Eutypa lata (strain UCR-EL1)</name>
    <name type="common">Grapevine dieback disease fungus</name>
    <name type="synonym">Eutypa armeniacae</name>
    <dbReference type="NCBI Taxonomy" id="1287681"/>
    <lineage>
        <taxon>Eukaryota</taxon>
        <taxon>Fungi</taxon>
        <taxon>Dikarya</taxon>
        <taxon>Ascomycota</taxon>
        <taxon>Pezizomycotina</taxon>
        <taxon>Sordariomycetes</taxon>
        <taxon>Xylariomycetidae</taxon>
        <taxon>Xylariales</taxon>
        <taxon>Diatrypaceae</taxon>
        <taxon>Eutypa</taxon>
    </lineage>
</organism>
<proteinExistence type="predicted"/>
<dbReference type="Proteomes" id="UP000012174">
    <property type="component" value="Unassembled WGS sequence"/>
</dbReference>
<reference evidence="2" key="1">
    <citation type="journal article" date="2013" name="Genome Announc.">
        <title>Draft genome sequence of the grapevine dieback fungus Eutypa lata UCR-EL1.</title>
        <authorList>
            <person name="Blanco-Ulate B."/>
            <person name="Rolshausen P.E."/>
            <person name="Cantu D."/>
        </authorList>
    </citation>
    <scope>NUCLEOTIDE SEQUENCE [LARGE SCALE GENOMIC DNA]</scope>
    <source>
        <strain evidence="2">UCR-EL1</strain>
    </source>
</reference>
<evidence type="ECO:0000313" key="2">
    <source>
        <dbReference type="Proteomes" id="UP000012174"/>
    </source>
</evidence>